<dbReference type="Gene3D" id="3.30.565.10">
    <property type="entry name" value="Histidine kinase-like ATPase, C-terminal domain"/>
    <property type="match status" value="1"/>
</dbReference>
<dbReference type="SMART" id="SM00387">
    <property type="entry name" value="HATPase_c"/>
    <property type="match status" value="1"/>
</dbReference>
<dbReference type="Pfam" id="PF00672">
    <property type="entry name" value="HAMP"/>
    <property type="match status" value="1"/>
</dbReference>
<feature type="region of interest" description="Disordered" evidence="10">
    <location>
        <begin position="665"/>
        <end position="697"/>
    </location>
</feature>
<keyword evidence="9" id="KW-0902">Two-component regulatory system</keyword>
<feature type="domain" description="HAMP" evidence="13">
    <location>
        <begin position="321"/>
        <end position="391"/>
    </location>
</feature>
<dbReference type="PROSITE" id="PS50109">
    <property type="entry name" value="HIS_KIN"/>
    <property type="match status" value="1"/>
</dbReference>
<dbReference type="SUPFAM" id="SSF55874">
    <property type="entry name" value="ATPase domain of HSP90 chaperone/DNA topoisomerase II/histidine kinase"/>
    <property type="match status" value="1"/>
</dbReference>
<evidence type="ECO:0000256" key="6">
    <source>
        <dbReference type="ARBA" id="ARBA00022692"/>
    </source>
</evidence>
<dbReference type="GO" id="GO:0005886">
    <property type="term" value="C:plasma membrane"/>
    <property type="evidence" value="ECO:0007669"/>
    <property type="project" value="TreeGrafter"/>
</dbReference>
<evidence type="ECO:0000256" key="3">
    <source>
        <dbReference type="ARBA" id="ARBA00012438"/>
    </source>
</evidence>
<dbReference type="GO" id="GO:0000160">
    <property type="term" value="P:phosphorelay signal transduction system"/>
    <property type="evidence" value="ECO:0007669"/>
    <property type="project" value="UniProtKB-KW"/>
</dbReference>
<evidence type="ECO:0000256" key="4">
    <source>
        <dbReference type="ARBA" id="ARBA00022553"/>
    </source>
</evidence>
<evidence type="ECO:0000259" key="13">
    <source>
        <dbReference type="PROSITE" id="PS50885"/>
    </source>
</evidence>
<dbReference type="InterPro" id="IPR036890">
    <property type="entry name" value="HATPase_C_sf"/>
</dbReference>
<dbReference type="Gene3D" id="6.10.340.10">
    <property type="match status" value="1"/>
</dbReference>
<keyword evidence="5" id="KW-0808">Transferase</keyword>
<evidence type="ECO:0000256" key="8">
    <source>
        <dbReference type="ARBA" id="ARBA00022989"/>
    </source>
</evidence>
<keyword evidence="7" id="KW-0418">Kinase</keyword>
<dbReference type="Proteomes" id="UP000680866">
    <property type="component" value="Chromosome"/>
</dbReference>
<keyword evidence="6 11" id="KW-0812">Transmembrane</keyword>
<dbReference type="EMBL" id="AP023359">
    <property type="protein sequence ID" value="BCJ66067.1"/>
    <property type="molecule type" value="Genomic_DNA"/>
</dbReference>
<keyword evidence="15" id="KW-1185">Reference proteome</keyword>
<dbReference type="InterPro" id="IPR003594">
    <property type="entry name" value="HATPase_dom"/>
</dbReference>
<dbReference type="CDD" id="cd06225">
    <property type="entry name" value="HAMP"/>
    <property type="match status" value="1"/>
</dbReference>
<evidence type="ECO:0000256" key="5">
    <source>
        <dbReference type="ARBA" id="ARBA00022679"/>
    </source>
</evidence>
<dbReference type="PANTHER" id="PTHR45436:SF5">
    <property type="entry name" value="SENSOR HISTIDINE KINASE TRCS"/>
    <property type="match status" value="1"/>
</dbReference>
<keyword evidence="11" id="KW-0472">Membrane</keyword>
<evidence type="ECO:0000256" key="1">
    <source>
        <dbReference type="ARBA" id="ARBA00000085"/>
    </source>
</evidence>
<dbReference type="InterPro" id="IPR003660">
    <property type="entry name" value="HAMP_dom"/>
</dbReference>
<comment type="subcellular location">
    <subcellularLocation>
        <location evidence="2">Membrane</location>
    </subcellularLocation>
</comment>
<organism evidence="14 15">
    <name type="scientific">Polymorphospora rubra</name>
    <dbReference type="NCBI Taxonomy" id="338584"/>
    <lineage>
        <taxon>Bacteria</taxon>
        <taxon>Bacillati</taxon>
        <taxon>Actinomycetota</taxon>
        <taxon>Actinomycetes</taxon>
        <taxon>Micromonosporales</taxon>
        <taxon>Micromonosporaceae</taxon>
        <taxon>Polymorphospora</taxon>
    </lineage>
</organism>
<keyword evidence="8 11" id="KW-1133">Transmembrane helix</keyword>
<dbReference type="KEGG" id="pry:Prubr_30880"/>
<evidence type="ECO:0000313" key="15">
    <source>
        <dbReference type="Proteomes" id="UP000680866"/>
    </source>
</evidence>
<gene>
    <name evidence="14" type="ORF">Prubr_30880</name>
</gene>
<evidence type="ECO:0000256" key="7">
    <source>
        <dbReference type="ARBA" id="ARBA00022777"/>
    </source>
</evidence>
<feature type="transmembrane region" description="Helical" evidence="11">
    <location>
        <begin position="296"/>
        <end position="320"/>
    </location>
</feature>
<keyword evidence="4" id="KW-0597">Phosphoprotein</keyword>
<proteinExistence type="predicted"/>
<feature type="domain" description="Histidine kinase" evidence="12">
    <location>
        <begin position="508"/>
        <end position="613"/>
    </location>
</feature>
<dbReference type="Pfam" id="PF08376">
    <property type="entry name" value="NIT"/>
    <property type="match status" value="1"/>
</dbReference>
<comment type="catalytic activity">
    <reaction evidence="1">
        <text>ATP + protein L-histidine = ADP + protein N-phospho-L-histidine.</text>
        <dbReference type="EC" id="2.7.13.3"/>
    </reaction>
</comment>
<evidence type="ECO:0000256" key="2">
    <source>
        <dbReference type="ARBA" id="ARBA00004370"/>
    </source>
</evidence>
<dbReference type="PANTHER" id="PTHR45436">
    <property type="entry name" value="SENSOR HISTIDINE KINASE YKOH"/>
    <property type="match status" value="1"/>
</dbReference>
<reference evidence="14" key="1">
    <citation type="submission" date="2020-08" db="EMBL/GenBank/DDBJ databases">
        <title>Whole genome shotgun sequence of Polymorphospora rubra NBRC 101157.</title>
        <authorList>
            <person name="Komaki H."/>
            <person name="Tamura T."/>
        </authorList>
    </citation>
    <scope>NUCLEOTIDE SEQUENCE</scope>
    <source>
        <strain evidence="14">NBRC 101157</strain>
    </source>
</reference>
<dbReference type="InterPro" id="IPR050428">
    <property type="entry name" value="TCS_sensor_his_kinase"/>
</dbReference>
<name>A0A810MY47_9ACTN</name>
<dbReference type="InterPro" id="IPR005467">
    <property type="entry name" value="His_kinase_dom"/>
</dbReference>
<evidence type="ECO:0000256" key="11">
    <source>
        <dbReference type="SAM" id="Phobius"/>
    </source>
</evidence>
<dbReference type="AlphaFoldDB" id="A0A810MY47"/>
<dbReference type="InterPro" id="IPR013587">
    <property type="entry name" value="Nitrate/nitrite_sensing"/>
</dbReference>
<protein>
    <recommendedName>
        <fullName evidence="3">histidine kinase</fullName>
        <ecNumber evidence="3">2.7.13.3</ecNumber>
    </recommendedName>
</protein>
<dbReference type="RefSeq" id="WP_212825933.1">
    <property type="nucleotide sequence ID" value="NZ_AP023359.1"/>
</dbReference>
<sequence length="886" mass="94014">MLLGRLRIRGKLALLLFVPLLSLAGLAVPMVVDQVTQANRAADTARSVRLAGQVGTLVQELQRERLLSIGHVLGVVDRSRLLLQTAQVGDRVADLRADYDGNPPERIVDALDGVQYLADLRAAVLDRTASPDAVMAGYSAVGQRLIDSLRLLDGIDTATDEGRQVVALDAVLRADEGISAGASWIVVVVGTENAGAITAYIANMAALQVSIGRFGLYASAEQNELYQLVEVAANARTSPEFLDTFTADPQAAIAGLELDTLFPAVESLITLGQFVEQKIITDVLDEVTARQQSELLFAYGIGGLALLVLAAVVLLSTAVAQAVARPLTRLTQSAVRVARVAEAELVRIADEESEVVEQVRLDPVDVDGRDEIGDLARAFDRVQGTAARLVERQVASRRNVAQMFGHVGRRTQNLVGRQIALIDRLEHDETDPTRLQHLYRLDHVSSRLRRSASSLVVLSGSAGADAFVAPLPLANVVRLALGEIEDYPRVDVRVPPDITVAPGAIGDLVLALAELMENATSFSPPHTRVGVTAQSRPDGVRVTVVDHGIGMSPERMAAENARFTRRERLDLVPTELLGLFVVGRLARRHGLAVSLSPTSGGGVTADVDIAARLLMTGRPAPVRRPEPPAATRPEPPLVVAARPGVPGAKALPAAQLRPAGALPAAPAFTSDGLPARTSTRRTDQVGLTPADGGLFDPAALDRASRSLEAGRPWDAFATPATGTVADRSTDVVVAGAATPVDVTAARPTAAALTAPADTTPARPPATTPAGQVLRQRVPGAQLPISMGDTRTAPPTPADPLTVRALVEEFESGVRRAESQAGSTVLTQRVPGASLRLPPVVVRHRVEVHRPLDPEEVRHLVTQFESGVERALREVRSDHRTEEGSPR</sequence>
<feature type="region of interest" description="Disordered" evidence="10">
    <location>
        <begin position="752"/>
        <end position="771"/>
    </location>
</feature>
<dbReference type="GO" id="GO:0004673">
    <property type="term" value="F:protein histidine kinase activity"/>
    <property type="evidence" value="ECO:0007669"/>
    <property type="project" value="UniProtKB-EC"/>
</dbReference>
<dbReference type="PROSITE" id="PS50885">
    <property type="entry name" value="HAMP"/>
    <property type="match status" value="1"/>
</dbReference>
<dbReference type="Pfam" id="PF02518">
    <property type="entry name" value="HATPase_c"/>
    <property type="match status" value="1"/>
</dbReference>
<dbReference type="EC" id="2.7.13.3" evidence="3"/>
<evidence type="ECO:0000259" key="12">
    <source>
        <dbReference type="PROSITE" id="PS50109"/>
    </source>
</evidence>
<evidence type="ECO:0000256" key="9">
    <source>
        <dbReference type="ARBA" id="ARBA00023012"/>
    </source>
</evidence>
<evidence type="ECO:0000256" key="10">
    <source>
        <dbReference type="SAM" id="MobiDB-lite"/>
    </source>
</evidence>
<dbReference type="SMART" id="SM00304">
    <property type="entry name" value="HAMP"/>
    <property type="match status" value="1"/>
</dbReference>
<accession>A0A810MY47</accession>
<evidence type="ECO:0000313" key="14">
    <source>
        <dbReference type="EMBL" id="BCJ66067.1"/>
    </source>
</evidence>